<feature type="domain" description="Actinobacteria/chloroflexi VLRF1 release factor" evidence="2">
    <location>
        <begin position="224"/>
        <end position="319"/>
    </location>
</feature>
<dbReference type="HOGENOM" id="CLU_051790_0_0_2"/>
<gene>
    <name evidence="3" type="ORF">MSBR3_0045</name>
</gene>
<evidence type="ECO:0000259" key="2">
    <source>
        <dbReference type="Pfam" id="PF18859"/>
    </source>
</evidence>
<dbReference type="InterPro" id="IPR040783">
    <property type="entry name" value="VLRF1"/>
</dbReference>
<evidence type="ECO:0000256" key="1">
    <source>
        <dbReference type="SAM" id="Coils"/>
    </source>
</evidence>
<dbReference type="PATRIC" id="fig|1434107.4.peg.53"/>
<reference evidence="3" key="1">
    <citation type="submission" date="2014-07" db="EMBL/GenBank/DDBJ databases">
        <title>Methanogenic archaea and the global carbon cycle.</title>
        <authorList>
            <person name="Henriksen J.R."/>
            <person name="Luke J."/>
            <person name="Reinhart S."/>
            <person name="Benedict M.N."/>
            <person name="Youngblut N.D."/>
            <person name="Metcalf M.E."/>
            <person name="Whitaker R.J."/>
            <person name="Metcalf W.W."/>
        </authorList>
    </citation>
    <scope>NUCLEOTIDE SEQUENCE [LARGE SCALE GENOMIC DNA]</scope>
    <source>
        <strain evidence="3">3</strain>
    </source>
</reference>
<organism evidence="3 4">
    <name type="scientific">Methanosarcina barkeri 3</name>
    <dbReference type="NCBI Taxonomy" id="1434107"/>
    <lineage>
        <taxon>Archaea</taxon>
        <taxon>Methanobacteriati</taxon>
        <taxon>Methanobacteriota</taxon>
        <taxon>Stenosarchaea group</taxon>
        <taxon>Methanomicrobia</taxon>
        <taxon>Methanosarcinales</taxon>
        <taxon>Methanosarcinaceae</taxon>
        <taxon>Methanosarcina</taxon>
    </lineage>
</organism>
<keyword evidence="4" id="KW-1185">Reference proteome</keyword>
<evidence type="ECO:0000313" key="3">
    <source>
        <dbReference type="EMBL" id="AKB80623.1"/>
    </source>
</evidence>
<proteinExistence type="predicted"/>
<dbReference type="Pfam" id="PF18859">
    <property type="entry name" value="acVLRF1"/>
    <property type="match status" value="1"/>
</dbReference>
<dbReference type="SUPFAM" id="SSF55481">
    <property type="entry name" value="N-terminal domain of eukaryotic peptide chain release factor subunit 1, ERF1"/>
    <property type="match status" value="1"/>
</dbReference>
<evidence type="ECO:0000313" key="4">
    <source>
        <dbReference type="Proteomes" id="UP000033066"/>
    </source>
</evidence>
<dbReference type="EMBL" id="CP009517">
    <property type="protein sequence ID" value="AKB80623.1"/>
    <property type="molecule type" value="Genomic_DNA"/>
</dbReference>
<dbReference type="InterPro" id="IPR042226">
    <property type="entry name" value="eFR1_2_sf"/>
</dbReference>
<dbReference type="STRING" id="1434107.MSBR3_0045"/>
<dbReference type="AlphaFoldDB" id="A0A0E3SJU2"/>
<protein>
    <recommendedName>
        <fullName evidence="2">Actinobacteria/chloroflexi VLRF1 release factor domain-containing protein</fullName>
    </recommendedName>
</protein>
<feature type="coiled-coil region" evidence="1">
    <location>
        <begin position="33"/>
        <end position="74"/>
    </location>
</feature>
<sequence length="351" mass="39731">MGGRQISDRKTKKEATGVTTRGLSTFLGKISGKEQLELEINRLNSQVVKLELDLQNAKNQLEKKEILAKQAVSDRQEVEALLNQERVRTRTLSHELETIQAESQGKLKLRGTENLSLQAIQVYLSKLKSFHAPAGGLLTAYLPSGTRLSDVISEKVLERVEEETLILLDRLEPETGLVLFYDLHRMVCEAIAPPFPITSPAWQLGDSFEVSLLEESLSRDYSMLVLILHAGESFIGFAPDAQVFDTEEIIRSSVKEKHSKGGFSQRRFERLREEDIAHHMDKVLEALDKILEENKFIDCVILSGDFQLIGEIRKRLPLNLEVIEKPSDIRVEKTGGEEILRTVLSSRRYLL</sequence>
<keyword evidence="1" id="KW-0175">Coiled coil</keyword>
<dbReference type="InterPro" id="IPR024049">
    <property type="entry name" value="eRF1_1_sf"/>
</dbReference>
<name>A0A0E3SJU2_METBA</name>
<dbReference type="KEGG" id="mbak:MSBR3_0045"/>
<dbReference type="Proteomes" id="UP000033066">
    <property type="component" value="Chromosome"/>
</dbReference>
<dbReference type="GeneID" id="24787464"/>
<dbReference type="RefSeq" id="WP_230627634.1">
    <property type="nucleotide sequence ID" value="NZ_CP009517.1"/>
</dbReference>
<dbReference type="Gene3D" id="3.30.420.60">
    <property type="entry name" value="eRF1 domain 2"/>
    <property type="match status" value="1"/>
</dbReference>
<accession>A0A0E3SJU2</accession>
<dbReference type="SUPFAM" id="SSF53137">
    <property type="entry name" value="Translational machinery components"/>
    <property type="match status" value="1"/>
</dbReference>